<accession>A0A6B3M1G5</accession>
<protein>
    <submittedName>
        <fullName evidence="1">Uncharacterized protein</fullName>
    </submittedName>
</protein>
<proteinExistence type="predicted"/>
<name>A0A6B3M1G5_9BACT</name>
<dbReference type="AlphaFoldDB" id="A0A6B3M1G5"/>
<evidence type="ECO:0000313" key="1">
    <source>
        <dbReference type="EMBL" id="NEM99431.1"/>
    </source>
</evidence>
<dbReference type="Proteomes" id="UP000474777">
    <property type="component" value="Unassembled WGS sequence"/>
</dbReference>
<gene>
    <name evidence="1" type="ORF">GXP69_17155</name>
</gene>
<dbReference type="EMBL" id="JAAGWD010000009">
    <property type="protein sequence ID" value="NEM99431.1"/>
    <property type="molecule type" value="Genomic_DNA"/>
</dbReference>
<evidence type="ECO:0000313" key="2">
    <source>
        <dbReference type="Proteomes" id="UP000474777"/>
    </source>
</evidence>
<sequence>MKDTACGNPATIVNYKTIATYRTIAKAISIVILSGQLSQETQHHRKSRARTLVPATGNCET</sequence>
<organism evidence="1 2">
    <name type="scientific">Pontibacter burrus</name>
    <dbReference type="NCBI Taxonomy" id="2704466"/>
    <lineage>
        <taxon>Bacteria</taxon>
        <taxon>Pseudomonadati</taxon>
        <taxon>Bacteroidota</taxon>
        <taxon>Cytophagia</taxon>
        <taxon>Cytophagales</taxon>
        <taxon>Hymenobacteraceae</taxon>
        <taxon>Pontibacter</taxon>
    </lineage>
</organism>
<dbReference type="RefSeq" id="WP_163916583.1">
    <property type="nucleotide sequence ID" value="NZ_JAAGWD010000009.1"/>
</dbReference>
<keyword evidence="2" id="KW-1185">Reference proteome</keyword>
<reference evidence="1 2" key="1">
    <citation type="submission" date="2020-02" db="EMBL/GenBank/DDBJ databases">
        <authorList>
            <person name="Kim M.K."/>
        </authorList>
    </citation>
    <scope>NUCLEOTIDE SEQUENCE [LARGE SCALE GENOMIC DNA]</scope>
    <source>
        <strain evidence="1 2">BT327</strain>
    </source>
</reference>
<comment type="caution">
    <text evidence="1">The sequence shown here is derived from an EMBL/GenBank/DDBJ whole genome shotgun (WGS) entry which is preliminary data.</text>
</comment>